<evidence type="ECO:0000313" key="11">
    <source>
        <dbReference type="Proteomes" id="UP001597102"/>
    </source>
</evidence>
<dbReference type="InterPro" id="IPR036680">
    <property type="entry name" value="SPOR-like_sf"/>
</dbReference>
<keyword evidence="4" id="KW-0133">Cell shape</keyword>
<dbReference type="InterPro" id="IPR012338">
    <property type="entry name" value="Beta-lactam/transpept-like"/>
</dbReference>
<dbReference type="Proteomes" id="UP001597102">
    <property type="component" value="Unassembled WGS sequence"/>
</dbReference>
<reference evidence="11" key="1">
    <citation type="journal article" date="2019" name="Int. J. Syst. Evol. Microbiol.">
        <title>The Global Catalogue of Microorganisms (GCM) 10K type strain sequencing project: providing services to taxonomists for standard genome sequencing and annotation.</title>
        <authorList>
            <consortium name="The Broad Institute Genomics Platform"/>
            <consortium name="The Broad Institute Genome Sequencing Center for Infectious Disease"/>
            <person name="Wu L."/>
            <person name="Ma J."/>
        </authorList>
    </citation>
    <scope>NUCLEOTIDE SEQUENCE [LARGE SCALE GENOMIC DNA]</scope>
    <source>
        <strain evidence="11">CCUG 61697</strain>
    </source>
</reference>
<accession>A0ABW3J9I9</accession>
<dbReference type="SUPFAM" id="SSF110997">
    <property type="entry name" value="Sporulation related repeat"/>
    <property type="match status" value="1"/>
</dbReference>
<keyword evidence="6" id="KW-0961">Cell wall biogenesis/degradation</keyword>
<evidence type="ECO:0000256" key="3">
    <source>
        <dbReference type="ARBA" id="ARBA00022801"/>
    </source>
</evidence>
<evidence type="ECO:0000256" key="7">
    <source>
        <dbReference type="RuleBase" id="RU004016"/>
    </source>
</evidence>
<dbReference type="Gene3D" id="3.40.710.10">
    <property type="entry name" value="DD-peptidase/beta-lactamase superfamily"/>
    <property type="match status" value="1"/>
</dbReference>
<evidence type="ECO:0000256" key="2">
    <source>
        <dbReference type="ARBA" id="ARBA00022729"/>
    </source>
</evidence>
<dbReference type="Pfam" id="PF00768">
    <property type="entry name" value="Peptidase_S11"/>
    <property type="match status" value="1"/>
</dbReference>
<dbReference type="PROSITE" id="PS51724">
    <property type="entry name" value="SPOR"/>
    <property type="match status" value="1"/>
</dbReference>
<dbReference type="PANTHER" id="PTHR21581:SF6">
    <property type="entry name" value="TRAFFICKING PROTEIN PARTICLE COMPLEX SUBUNIT 12"/>
    <property type="match status" value="1"/>
</dbReference>
<evidence type="ECO:0000256" key="8">
    <source>
        <dbReference type="SAM" id="MobiDB-lite"/>
    </source>
</evidence>
<proteinExistence type="inferred from homology"/>
<dbReference type="EMBL" id="JBHTJO010000001">
    <property type="protein sequence ID" value="MFD0987128.1"/>
    <property type="molecule type" value="Genomic_DNA"/>
</dbReference>
<dbReference type="InterPro" id="IPR001967">
    <property type="entry name" value="Peptidase_S11_N"/>
</dbReference>
<dbReference type="InterPro" id="IPR007730">
    <property type="entry name" value="SPOR-like_dom"/>
</dbReference>
<keyword evidence="5" id="KW-0573">Peptidoglycan synthesis</keyword>
<dbReference type="Gene3D" id="3.30.70.1070">
    <property type="entry name" value="Sporulation related repeat"/>
    <property type="match status" value="1"/>
</dbReference>
<dbReference type="PRINTS" id="PR00725">
    <property type="entry name" value="DADACBPTASE1"/>
</dbReference>
<dbReference type="PANTHER" id="PTHR21581">
    <property type="entry name" value="D-ALANYL-D-ALANINE CARBOXYPEPTIDASE"/>
    <property type="match status" value="1"/>
</dbReference>
<comment type="similarity">
    <text evidence="1 7">Belongs to the peptidase S11 family.</text>
</comment>
<feature type="compositionally biased region" description="Low complexity" evidence="8">
    <location>
        <begin position="347"/>
        <end position="364"/>
    </location>
</feature>
<evidence type="ECO:0000313" key="10">
    <source>
        <dbReference type="EMBL" id="MFD0987128.1"/>
    </source>
</evidence>
<dbReference type="SUPFAM" id="SSF56601">
    <property type="entry name" value="beta-lactamase/transpeptidase-like"/>
    <property type="match status" value="1"/>
</dbReference>
<keyword evidence="3 10" id="KW-0378">Hydrolase</keyword>
<evidence type="ECO:0000259" key="9">
    <source>
        <dbReference type="PROSITE" id="PS51724"/>
    </source>
</evidence>
<dbReference type="InterPro" id="IPR018044">
    <property type="entry name" value="Peptidase_S11"/>
</dbReference>
<organism evidence="10 11">
    <name type="scientific">Methyloligella solikamskensis</name>
    <dbReference type="NCBI Taxonomy" id="1177756"/>
    <lineage>
        <taxon>Bacteria</taxon>
        <taxon>Pseudomonadati</taxon>
        <taxon>Pseudomonadota</taxon>
        <taxon>Alphaproteobacteria</taxon>
        <taxon>Hyphomicrobiales</taxon>
        <taxon>Hyphomicrobiaceae</taxon>
        <taxon>Methyloligella</taxon>
    </lineage>
</organism>
<dbReference type="GO" id="GO:0016787">
    <property type="term" value="F:hydrolase activity"/>
    <property type="evidence" value="ECO:0007669"/>
    <property type="project" value="UniProtKB-KW"/>
</dbReference>
<name>A0ABW3J9I9_9HYPH</name>
<dbReference type="Pfam" id="PF05036">
    <property type="entry name" value="SPOR"/>
    <property type="match status" value="1"/>
</dbReference>
<sequence>MRDISRISADGAKRLYRTVNRTAMLALVSLLALAMLLPPLTPAQAASDYRSAIVVDLNSGEVLFARSADTKRYPASLTKIMTLYVLFGYLRDGRITLDSELTITPHAAAQPPTKLGLKPGSTIRTEDAIKSLVTKSANDMAAAVAENLAGTESNFARIMTQQARAIGMKNTVFKNASGLPNNAQVTTARDMAILGERIMRDFPEYYHYFSLTSFSYKGRSYRNHNHLLSNYSGTDGIKTGFIRASGFNLTASCRRDGKHLLTVVLGGSTSRGRDATVRYLFDKHWAKASVGSTTNPFVASPSLPLRRPPVFAVASAGGSAAPAARPAAYQPQQQPEPQRVAVRNPLAQAQPQVQAQPAPQPQLVGQSDAGGPYHVQVGSYTTPQDAERRLGMIQNKAGTLLSGHQPVTTSFQHGSQQWYRARFANFSQSDAQQTCSSLKRMSVDCIAMRAQ</sequence>
<keyword evidence="11" id="KW-1185">Reference proteome</keyword>
<feature type="region of interest" description="Disordered" evidence="8">
    <location>
        <begin position="347"/>
        <end position="379"/>
    </location>
</feature>
<evidence type="ECO:0000256" key="4">
    <source>
        <dbReference type="ARBA" id="ARBA00022960"/>
    </source>
</evidence>
<protein>
    <submittedName>
        <fullName evidence="10">Serine hydrolase</fullName>
    </submittedName>
</protein>
<keyword evidence="2" id="KW-0732">Signal</keyword>
<feature type="domain" description="SPOR" evidence="9">
    <location>
        <begin position="367"/>
        <end position="451"/>
    </location>
</feature>
<dbReference type="RefSeq" id="WP_379088539.1">
    <property type="nucleotide sequence ID" value="NZ_JBHTJO010000001.1"/>
</dbReference>
<evidence type="ECO:0000256" key="1">
    <source>
        <dbReference type="ARBA" id="ARBA00007164"/>
    </source>
</evidence>
<evidence type="ECO:0000256" key="6">
    <source>
        <dbReference type="ARBA" id="ARBA00023316"/>
    </source>
</evidence>
<gene>
    <name evidence="10" type="ORF">ACFQ2F_08460</name>
</gene>
<evidence type="ECO:0000256" key="5">
    <source>
        <dbReference type="ARBA" id="ARBA00022984"/>
    </source>
</evidence>
<comment type="caution">
    <text evidence="10">The sequence shown here is derived from an EMBL/GenBank/DDBJ whole genome shotgun (WGS) entry which is preliminary data.</text>
</comment>